<dbReference type="InterPro" id="IPR038084">
    <property type="entry name" value="PduO/GlcC-like_sf"/>
</dbReference>
<dbReference type="NCBIfam" id="NF002696">
    <property type="entry name" value="PRK02487.1-5"/>
    <property type="match status" value="1"/>
</dbReference>
<dbReference type="PIRSF" id="PIRSF008757">
    <property type="entry name" value="UCP008757"/>
    <property type="match status" value="1"/>
</dbReference>
<dbReference type="SUPFAM" id="SSF143744">
    <property type="entry name" value="GlcG-like"/>
    <property type="match status" value="1"/>
</dbReference>
<dbReference type="Gene3D" id="3.30.450.150">
    <property type="entry name" value="Haem-degrading domain"/>
    <property type="match status" value="1"/>
</dbReference>
<comment type="similarity">
    <text evidence="1">Belongs to the UPF0303 family.</text>
</comment>
<gene>
    <name evidence="2" type="ORF">J3R73_000783</name>
</gene>
<evidence type="ECO:0000313" key="2">
    <source>
        <dbReference type="EMBL" id="MDQ0390991.1"/>
    </source>
</evidence>
<organism evidence="2 3">
    <name type="scientific">Labrys monachus</name>
    <dbReference type="NCBI Taxonomy" id="217067"/>
    <lineage>
        <taxon>Bacteria</taxon>
        <taxon>Pseudomonadati</taxon>
        <taxon>Pseudomonadota</taxon>
        <taxon>Alphaproteobacteria</taxon>
        <taxon>Hyphomicrobiales</taxon>
        <taxon>Xanthobacteraceae</taxon>
        <taxon>Labrys</taxon>
    </lineage>
</organism>
<name>A0ABU0F971_9HYPH</name>
<sequence>MSDTISLDGLLDQERRLVFPVFDNGTAVDLGLFGLAIARERALPIVLDITRNRQQLFHAALPGTSPDNDQWVARKTAVVYRFGHSSFYMGVSTPEGGPAFHERYMLDPKEYAAYGGSFPIVVDGTGPVGTMTVSGLPQQADHELVVELIGLFLGQRFGRTSEPG</sequence>
<reference evidence="2 3" key="1">
    <citation type="submission" date="2023-07" db="EMBL/GenBank/DDBJ databases">
        <title>Genomic Encyclopedia of Type Strains, Phase IV (KMG-IV): sequencing the most valuable type-strain genomes for metagenomic binning, comparative biology and taxonomic classification.</title>
        <authorList>
            <person name="Goeker M."/>
        </authorList>
    </citation>
    <scope>NUCLEOTIDE SEQUENCE [LARGE SCALE GENOMIC DNA]</scope>
    <source>
        <strain evidence="2 3">DSM 5896</strain>
    </source>
</reference>
<protein>
    <recommendedName>
        <fullName evidence="1">UPF0303 protein J3R73_000783</fullName>
    </recommendedName>
</protein>
<proteinExistence type="inferred from homology"/>
<dbReference type="Proteomes" id="UP001237448">
    <property type="component" value="Unassembled WGS sequence"/>
</dbReference>
<dbReference type="Pfam" id="PF03928">
    <property type="entry name" value="HbpS-like"/>
    <property type="match status" value="1"/>
</dbReference>
<dbReference type="EMBL" id="JAUSVK010000001">
    <property type="protein sequence ID" value="MDQ0390991.1"/>
    <property type="molecule type" value="Genomic_DNA"/>
</dbReference>
<dbReference type="PANTHER" id="PTHR28255">
    <property type="match status" value="1"/>
</dbReference>
<keyword evidence="3" id="KW-1185">Reference proteome</keyword>
<accession>A0ABU0F971</accession>
<dbReference type="InterPro" id="IPR005624">
    <property type="entry name" value="PduO/GlcC-like"/>
</dbReference>
<dbReference type="RefSeq" id="WP_307422628.1">
    <property type="nucleotide sequence ID" value="NZ_JAUSVK010000001.1"/>
</dbReference>
<dbReference type="HAMAP" id="MF_00761">
    <property type="entry name" value="UPF0303"/>
    <property type="match status" value="1"/>
</dbReference>
<dbReference type="InterPro" id="IPR010371">
    <property type="entry name" value="YBR137W-like"/>
</dbReference>
<evidence type="ECO:0000256" key="1">
    <source>
        <dbReference type="HAMAP-Rule" id="MF_00761"/>
    </source>
</evidence>
<comment type="caution">
    <text evidence="2">The sequence shown here is derived from an EMBL/GenBank/DDBJ whole genome shotgun (WGS) entry which is preliminary data.</text>
</comment>
<evidence type="ECO:0000313" key="3">
    <source>
        <dbReference type="Proteomes" id="UP001237448"/>
    </source>
</evidence>
<dbReference type="PANTHER" id="PTHR28255:SF1">
    <property type="entry name" value="UPF0303 PROTEIN YBR137W"/>
    <property type="match status" value="1"/>
</dbReference>